<dbReference type="InterPro" id="IPR011611">
    <property type="entry name" value="PfkB_dom"/>
</dbReference>
<feature type="domain" description="Carbohydrate kinase PfkB" evidence="4">
    <location>
        <begin position="2"/>
        <end position="293"/>
    </location>
</feature>
<evidence type="ECO:0000256" key="2">
    <source>
        <dbReference type="ARBA" id="ARBA00022679"/>
    </source>
</evidence>
<comment type="similarity">
    <text evidence="1">Belongs to the carbohydrate kinase PfkB family.</text>
</comment>
<sequence>MARIICIGESMLELSQAGAGWNLSYAGDTLNTAVHLARDGHDVAYMTALGVDPFSQKLQTGMEEEGLDTSLVLPHPHRQAGLYAISLDEEGERSFSYWRDTSAAREMFDLPQMVQAVEKAATADLICFSLISLAILPTLGRNALLDLARQVRSRGGHVAFDGNYRARLWSSATEAALARDAAIGCASFGFPTREDEASISGGEASAEQIAAHWQSLGCAETVVKLGAEGCRLPDGTIVPPPVALKPVDTSGAGDAFNAGYLSARLQGADSTSAALAGHATAGWTIMRPGAIPPRDI</sequence>
<proteinExistence type="inferred from homology"/>
<evidence type="ECO:0000256" key="3">
    <source>
        <dbReference type="ARBA" id="ARBA00022777"/>
    </source>
</evidence>
<name>A0ABV2D1C7_9SPHN</name>
<gene>
    <name evidence="5" type="ORF">ABVV53_09340</name>
</gene>
<dbReference type="Proteomes" id="UP001548713">
    <property type="component" value="Unassembled WGS sequence"/>
</dbReference>
<dbReference type="CDD" id="cd01166">
    <property type="entry name" value="KdgK"/>
    <property type="match status" value="1"/>
</dbReference>
<dbReference type="PANTHER" id="PTHR43085:SF15">
    <property type="entry name" value="2-DEHYDRO-3-DEOXYGLUCONOKINASE"/>
    <property type="match status" value="1"/>
</dbReference>
<evidence type="ECO:0000259" key="4">
    <source>
        <dbReference type="Pfam" id="PF00294"/>
    </source>
</evidence>
<evidence type="ECO:0000313" key="6">
    <source>
        <dbReference type="Proteomes" id="UP001548713"/>
    </source>
</evidence>
<dbReference type="RefSeq" id="WP_353984102.1">
    <property type="nucleotide sequence ID" value="NZ_JBEWLY010000013.1"/>
</dbReference>
<dbReference type="InterPro" id="IPR050306">
    <property type="entry name" value="PfkB_Carbo_kinase"/>
</dbReference>
<dbReference type="Gene3D" id="3.40.1190.20">
    <property type="match status" value="1"/>
</dbReference>
<accession>A0ABV2D1C7</accession>
<reference evidence="5 6" key="1">
    <citation type="submission" date="2024-07" db="EMBL/GenBank/DDBJ databases">
        <title>Novosphingobium kalidii RD2P27.</title>
        <authorList>
            <person name="Sun J.-Q."/>
        </authorList>
    </citation>
    <scope>NUCLEOTIDE SEQUENCE [LARGE SCALE GENOMIC DNA]</scope>
    <source>
        <strain evidence="5 6">RD2P27</strain>
    </source>
</reference>
<keyword evidence="6" id="KW-1185">Reference proteome</keyword>
<dbReference type="EMBL" id="JBEWLY010000013">
    <property type="protein sequence ID" value="MET1755660.1"/>
    <property type="molecule type" value="Genomic_DNA"/>
</dbReference>
<comment type="caution">
    <text evidence="5">The sequence shown here is derived from an EMBL/GenBank/DDBJ whole genome shotgun (WGS) entry which is preliminary data.</text>
</comment>
<keyword evidence="3 5" id="KW-0418">Kinase</keyword>
<dbReference type="PROSITE" id="PS00584">
    <property type="entry name" value="PFKB_KINASES_2"/>
    <property type="match status" value="1"/>
</dbReference>
<keyword evidence="2" id="KW-0808">Transferase</keyword>
<protein>
    <submittedName>
        <fullName evidence="5">Sugar kinase</fullName>
    </submittedName>
</protein>
<evidence type="ECO:0000313" key="5">
    <source>
        <dbReference type="EMBL" id="MET1755660.1"/>
    </source>
</evidence>
<evidence type="ECO:0000256" key="1">
    <source>
        <dbReference type="ARBA" id="ARBA00010688"/>
    </source>
</evidence>
<dbReference type="GO" id="GO:0016301">
    <property type="term" value="F:kinase activity"/>
    <property type="evidence" value="ECO:0007669"/>
    <property type="project" value="UniProtKB-KW"/>
</dbReference>
<organism evidence="5 6">
    <name type="scientific">Novosphingobium kalidii</name>
    <dbReference type="NCBI Taxonomy" id="3230299"/>
    <lineage>
        <taxon>Bacteria</taxon>
        <taxon>Pseudomonadati</taxon>
        <taxon>Pseudomonadota</taxon>
        <taxon>Alphaproteobacteria</taxon>
        <taxon>Sphingomonadales</taxon>
        <taxon>Sphingomonadaceae</taxon>
        <taxon>Novosphingobium</taxon>
    </lineage>
</organism>
<dbReference type="Pfam" id="PF00294">
    <property type="entry name" value="PfkB"/>
    <property type="match status" value="1"/>
</dbReference>
<dbReference type="InterPro" id="IPR002173">
    <property type="entry name" value="Carboh/pur_kinase_PfkB_CS"/>
</dbReference>
<dbReference type="PANTHER" id="PTHR43085">
    <property type="entry name" value="HEXOKINASE FAMILY MEMBER"/>
    <property type="match status" value="1"/>
</dbReference>
<dbReference type="SUPFAM" id="SSF53613">
    <property type="entry name" value="Ribokinase-like"/>
    <property type="match status" value="1"/>
</dbReference>
<dbReference type="InterPro" id="IPR029056">
    <property type="entry name" value="Ribokinase-like"/>
</dbReference>